<dbReference type="InterPro" id="IPR010753">
    <property type="entry name" value="DUF1330"/>
</dbReference>
<gene>
    <name evidence="2" type="ORF">P0Y58_11995</name>
</gene>
<reference evidence="2" key="1">
    <citation type="submission" date="2023-03" db="EMBL/GenBank/DDBJ databases">
        <title>Andean soil-derived lignocellulolytic bacterial consortium as a source of novel taxa and putative plastic-active enzymes.</title>
        <authorList>
            <person name="Diaz-Garcia L."/>
            <person name="Chuvochina M."/>
            <person name="Feuerriegel G."/>
            <person name="Bunk B."/>
            <person name="Sproer C."/>
            <person name="Streit W.R."/>
            <person name="Rodriguez L.M."/>
            <person name="Overmann J."/>
            <person name="Jimenez D.J."/>
        </authorList>
    </citation>
    <scope>NUCLEOTIDE SEQUENCE</scope>
    <source>
        <strain evidence="2">MAG 876</strain>
    </source>
</reference>
<sequence length="97" mass="11026">MMKGYWIIFGADVVDADAQQEYSRLWAPISDKYMAKIKVLEPGALVEFHSSTRVLIVEFPSYEQARACYNDPAYADAKQFATRASRREMVIIEGDLA</sequence>
<evidence type="ECO:0000313" key="3">
    <source>
        <dbReference type="Proteomes" id="UP001216329"/>
    </source>
</evidence>
<feature type="domain" description="DUF1330" evidence="1">
    <location>
        <begin position="3"/>
        <end position="94"/>
    </location>
</feature>
<dbReference type="Proteomes" id="UP001216329">
    <property type="component" value="Chromosome"/>
</dbReference>
<dbReference type="SUPFAM" id="SSF54909">
    <property type="entry name" value="Dimeric alpha+beta barrel"/>
    <property type="match status" value="1"/>
</dbReference>
<dbReference type="InterPro" id="IPR011008">
    <property type="entry name" value="Dimeric_a/b-barrel"/>
</dbReference>
<dbReference type="Pfam" id="PF07045">
    <property type="entry name" value="DUF1330"/>
    <property type="match status" value="1"/>
</dbReference>
<accession>A0AAJ5WLI3</accession>
<dbReference type="AlphaFoldDB" id="A0AAJ5WLI3"/>
<dbReference type="EMBL" id="CP119325">
    <property type="protein sequence ID" value="WEK32875.1"/>
    <property type="molecule type" value="Genomic_DNA"/>
</dbReference>
<proteinExistence type="predicted"/>
<name>A0AAJ5WLI3_9PSED</name>
<dbReference type="Gene3D" id="3.30.70.100">
    <property type="match status" value="1"/>
</dbReference>
<evidence type="ECO:0000259" key="1">
    <source>
        <dbReference type="Pfam" id="PF07045"/>
    </source>
</evidence>
<evidence type="ECO:0000313" key="2">
    <source>
        <dbReference type="EMBL" id="WEK32875.1"/>
    </source>
</evidence>
<protein>
    <submittedName>
        <fullName evidence="2">DUF1330 domain-containing protein</fullName>
    </submittedName>
</protein>
<organism evidence="2 3">
    <name type="scientific">Candidatus Pseudomonas phytovorans</name>
    <dbReference type="NCBI Taxonomy" id="3121377"/>
    <lineage>
        <taxon>Bacteria</taxon>
        <taxon>Pseudomonadati</taxon>
        <taxon>Pseudomonadota</taxon>
        <taxon>Gammaproteobacteria</taxon>
        <taxon>Pseudomonadales</taxon>
        <taxon>Pseudomonadaceae</taxon>
        <taxon>Pseudomonas</taxon>
    </lineage>
</organism>